<dbReference type="PANTHER" id="PTHR47932:SF63">
    <property type="entry name" value="OS08G0290000 PROTEIN"/>
    <property type="match status" value="1"/>
</dbReference>
<keyword evidence="4" id="KW-1185">Reference proteome</keyword>
<dbReference type="Pfam" id="PF01535">
    <property type="entry name" value="PPR"/>
    <property type="match status" value="3"/>
</dbReference>
<reference evidence="3 4" key="1">
    <citation type="submission" date="2021-07" db="EMBL/GenBank/DDBJ databases">
        <title>The Aristolochia fimbriata genome: insights into angiosperm evolution, floral development and chemical biosynthesis.</title>
        <authorList>
            <person name="Jiao Y."/>
        </authorList>
    </citation>
    <scope>NUCLEOTIDE SEQUENCE [LARGE SCALE GENOMIC DNA]</scope>
    <source>
        <strain evidence="3">IBCAS-2021</strain>
        <tissue evidence="3">Leaf</tissue>
    </source>
</reference>
<feature type="repeat" description="PPR" evidence="2">
    <location>
        <begin position="663"/>
        <end position="697"/>
    </location>
</feature>
<protein>
    <recommendedName>
        <fullName evidence="5">Pentatricopeptide repeat-containing protein</fullName>
    </recommendedName>
</protein>
<evidence type="ECO:0008006" key="5">
    <source>
        <dbReference type="Google" id="ProtNLM"/>
    </source>
</evidence>
<proteinExistence type="predicted"/>
<feature type="repeat" description="PPR" evidence="2">
    <location>
        <begin position="179"/>
        <end position="213"/>
    </location>
</feature>
<feature type="repeat" description="PPR" evidence="2">
    <location>
        <begin position="698"/>
        <end position="732"/>
    </location>
</feature>
<dbReference type="PANTHER" id="PTHR47932">
    <property type="entry name" value="ATPASE EXPRESSION PROTEIN 3"/>
    <property type="match status" value="1"/>
</dbReference>
<dbReference type="AlphaFoldDB" id="A0AAV7F7P5"/>
<evidence type="ECO:0000256" key="1">
    <source>
        <dbReference type="ARBA" id="ARBA00022737"/>
    </source>
</evidence>
<feature type="repeat" description="PPR" evidence="2">
    <location>
        <begin position="453"/>
        <end position="487"/>
    </location>
</feature>
<feature type="repeat" description="PPR" evidence="2">
    <location>
        <begin position="733"/>
        <end position="767"/>
    </location>
</feature>
<name>A0AAV7F7P5_ARIFI</name>
<dbReference type="InterPro" id="IPR011990">
    <property type="entry name" value="TPR-like_helical_dom_sf"/>
</dbReference>
<feature type="repeat" description="PPR" evidence="2">
    <location>
        <begin position="768"/>
        <end position="802"/>
    </location>
</feature>
<dbReference type="EMBL" id="JAINDJ010000002">
    <property type="protein sequence ID" value="KAG9456974.1"/>
    <property type="molecule type" value="Genomic_DNA"/>
</dbReference>
<feature type="repeat" description="PPR" evidence="2">
    <location>
        <begin position="318"/>
        <end position="352"/>
    </location>
</feature>
<gene>
    <name evidence="3" type="ORF">H6P81_001482</name>
</gene>
<evidence type="ECO:0000313" key="4">
    <source>
        <dbReference type="Proteomes" id="UP000825729"/>
    </source>
</evidence>
<dbReference type="Proteomes" id="UP000825729">
    <property type="component" value="Unassembled WGS sequence"/>
</dbReference>
<keyword evidence="1" id="KW-0677">Repeat</keyword>
<dbReference type="SUPFAM" id="SSF48452">
    <property type="entry name" value="TPR-like"/>
    <property type="match status" value="2"/>
</dbReference>
<dbReference type="PROSITE" id="PS51375">
    <property type="entry name" value="PPR"/>
    <property type="match status" value="14"/>
</dbReference>
<feature type="repeat" description="PPR" evidence="2">
    <location>
        <begin position="558"/>
        <end position="592"/>
    </location>
</feature>
<dbReference type="Gene3D" id="1.25.40.10">
    <property type="entry name" value="Tetratricopeptide repeat domain"/>
    <property type="match status" value="7"/>
</dbReference>
<evidence type="ECO:0000256" key="2">
    <source>
        <dbReference type="PROSITE-ProRule" id="PRU00708"/>
    </source>
</evidence>
<feature type="repeat" description="PPR" evidence="2">
    <location>
        <begin position="628"/>
        <end position="662"/>
    </location>
</feature>
<feature type="repeat" description="PPR" evidence="2">
    <location>
        <begin position="593"/>
        <end position="627"/>
    </location>
</feature>
<feature type="repeat" description="PPR" evidence="2">
    <location>
        <begin position="214"/>
        <end position="248"/>
    </location>
</feature>
<evidence type="ECO:0000313" key="3">
    <source>
        <dbReference type="EMBL" id="KAG9456974.1"/>
    </source>
</evidence>
<sequence>MKAFRCRRSAFPSALTKQFHPQEDLRLGCICNTYLQLHTAAPAPKAASDPVAELSSFFSRYPSLRDNAECPAISLTPGIVELVLKRLAGWKPAYEFFRWATQQGVYTHTCYTYNAMADILARAKKKDQLRLLSFDMVSSSIPCSPGALGFFIRCLGTQGLFQEANFVFDHAKNLTCVPNSYTYNCLLEALAKCGQLDLVETRFREMADLGLEPDKYTFTALLQAYCGVGKFEEALTVFDRIYINNWMDEHVFTILVVSLSKQGDVDRAFELINRMDSLNIRLNEKTLYILIHGFSRENRMDEAFILFTKMKQLGFSTDLPLYSVLIDGFCRRKQLGKVLSLYNEMKESGISPDVSVIANLVVCVGGDGDWETVIRLLEETAPFLDEKNIIFIYNSILQGLVSNSLGNKASCLIRVTVESKNLDSDQSKLCKCDEKLKALLCWLSKFKKAGIPNATSFNIVIDALCKSSELDVAVDLANDMTKVGCKGNLLIYNNLIDKLCENDRLEEAYGIFKKMKEVGFRPTQFTYNSIFGCVCRRQNLPDALSLIEEMGHCGYEPWVKHYSFLVKQLCSLGKVEEACKFLHQMVELGFVPNLIAYSSLMNGWCKVGDMDQALNLFHDISSKHHLPDLVAHNVIISGLCKSGRMNEAQDIFNEMLEKGLVPSVVTYNLLIDGWCKIGRIEDALSFSSKMVDVGRLPTVVTYTTLIDGMCNSKQPDEALGMWEKMKERQCSPNRITYLALISGLCKCDRTDEALFYFNEMEKEGYEPITFVYTSLINAFISNGNLLMAFKLLKEMVQKAKYPNPIDKNYSLLIDALMKLYEHKETSLDVQNLLQAANTNKNRGARCWMTINIYGVDHNDYDFYNSAILEVSSSMYAPLESICSNNTLIPMELAELQNIERRSNLSPHVAWKRISSAFRTNLSEDVSMPNTVTLDAQACNSSGFNLLCSQIHKPATLDARPTCTVGPPWTTKKSATSPAHALQPQHNGQLPVAQDSRLQSFSGLSPVPPYRLSTKICFYTGVHSAPFEVWPLHTNTLRLDKLALLCSFLCTVFLVLEFMANGNLFQAIEKPRVGNWSWMGSELQLCNWSWKRAFSFSP</sequence>
<comment type="caution">
    <text evidence="3">The sequence shown here is derived from an EMBL/GenBank/DDBJ whole genome shotgun (WGS) entry which is preliminary data.</text>
</comment>
<dbReference type="GO" id="GO:0003729">
    <property type="term" value="F:mRNA binding"/>
    <property type="evidence" value="ECO:0007669"/>
    <property type="project" value="TreeGrafter"/>
</dbReference>
<dbReference type="NCBIfam" id="TIGR00756">
    <property type="entry name" value="PPR"/>
    <property type="match status" value="14"/>
</dbReference>
<feature type="repeat" description="PPR" evidence="2">
    <location>
        <begin position="488"/>
        <end position="522"/>
    </location>
</feature>
<organism evidence="3 4">
    <name type="scientific">Aristolochia fimbriata</name>
    <name type="common">White veined hardy Dutchman's pipe vine</name>
    <dbReference type="NCBI Taxonomy" id="158543"/>
    <lineage>
        <taxon>Eukaryota</taxon>
        <taxon>Viridiplantae</taxon>
        <taxon>Streptophyta</taxon>
        <taxon>Embryophyta</taxon>
        <taxon>Tracheophyta</taxon>
        <taxon>Spermatophyta</taxon>
        <taxon>Magnoliopsida</taxon>
        <taxon>Magnoliidae</taxon>
        <taxon>Piperales</taxon>
        <taxon>Aristolochiaceae</taxon>
        <taxon>Aristolochia</taxon>
    </lineage>
</organism>
<feature type="repeat" description="PPR" evidence="2">
    <location>
        <begin position="523"/>
        <end position="557"/>
    </location>
</feature>
<dbReference type="InterPro" id="IPR002885">
    <property type="entry name" value="PPR_rpt"/>
</dbReference>
<dbReference type="Pfam" id="PF13041">
    <property type="entry name" value="PPR_2"/>
    <property type="match status" value="6"/>
</dbReference>
<accession>A0AAV7F7P5</accession>
<feature type="repeat" description="PPR" evidence="2">
    <location>
        <begin position="283"/>
        <end position="317"/>
    </location>
</feature>